<dbReference type="EMBL" id="CAJNIZ010002076">
    <property type="protein sequence ID" value="CAE7205772.1"/>
    <property type="molecule type" value="Genomic_DNA"/>
</dbReference>
<gene>
    <name evidence="2" type="ORF">SPIL2461_LOCUS1960</name>
</gene>
<comment type="caution">
    <text evidence="2">The sequence shown here is derived from an EMBL/GenBank/DDBJ whole genome shotgun (WGS) entry which is preliminary data.</text>
</comment>
<keyword evidence="3" id="KW-1185">Reference proteome</keyword>
<feature type="compositionally biased region" description="Basic and acidic residues" evidence="1">
    <location>
        <begin position="402"/>
        <end position="434"/>
    </location>
</feature>
<feature type="compositionally biased region" description="Acidic residues" evidence="1">
    <location>
        <begin position="177"/>
        <end position="186"/>
    </location>
</feature>
<sequence>YGLWIFVGMRFARILGPSQGKGTVASAYCQSLAQLRQIRGKSEVDKELNNLYEAVFGVVEEPGQLRTCKKSRCPEADSMLYDASDPDTGTISVGPENVVYKTPDGRTETWRIVDWTFDPFARAKSPVPSRATSLAPDSEEEPPATSIAEEDDEEEGMRVTAQAHDPDPERELTDVGEPSDEEPEPQVEEKQEDIKQKAKLKARDDEEEQPTKTKKGKKPQEFQEEDEEEMAEKEEEEEEEDEEEAAAKKKKKKKKKKHKEKKSKLKDSQCEEEVSGGEFEEGAEEEFRVKKEKKTKHKKDEREKKQKKDKKSKKNKARNALVQEEEEEEAPQEPASDAPGEEPSEEDLPPHRAQLRGMRLRAREDREATLRVMRKSRREAEAEENGSLEPPARNKAGKTKAKLKEAEIVSKDKETKNKKLKDRAPPPKEKDLKRPAKRKVSSEEPLPAKGRKDVAKKKQRV</sequence>
<proteinExistence type="predicted"/>
<evidence type="ECO:0000313" key="2">
    <source>
        <dbReference type="EMBL" id="CAE7205772.1"/>
    </source>
</evidence>
<feature type="region of interest" description="Disordered" evidence="1">
    <location>
        <begin position="122"/>
        <end position="461"/>
    </location>
</feature>
<name>A0A812JGA6_SYMPI</name>
<feature type="compositionally biased region" description="Basic and acidic residues" evidence="1">
    <location>
        <begin position="187"/>
        <end position="204"/>
    </location>
</feature>
<dbReference type="AlphaFoldDB" id="A0A812JGA6"/>
<feature type="compositionally biased region" description="Basic residues" evidence="1">
    <location>
        <begin position="307"/>
        <end position="317"/>
    </location>
</feature>
<accession>A0A812JGA6</accession>
<feature type="compositionally biased region" description="Acidic residues" evidence="1">
    <location>
        <begin position="270"/>
        <end position="284"/>
    </location>
</feature>
<evidence type="ECO:0000313" key="3">
    <source>
        <dbReference type="Proteomes" id="UP000649617"/>
    </source>
</evidence>
<feature type="compositionally biased region" description="Basic residues" evidence="1">
    <location>
        <begin position="248"/>
        <end position="264"/>
    </location>
</feature>
<feature type="compositionally biased region" description="Basic and acidic residues" evidence="1">
    <location>
        <begin position="164"/>
        <end position="173"/>
    </location>
</feature>
<evidence type="ECO:0000256" key="1">
    <source>
        <dbReference type="SAM" id="MobiDB-lite"/>
    </source>
</evidence>
<dbReference type="Proteomes" id="UP000649617">
    <property type="component" value="Unassembled WGS sequence"/>
</dbReference>
<organism evidence="2 3">
    <name type="scientific">Symbiodinium pilosum</name>
    <name type="common">Dinoflagellate</name>
    <dbReference type="NCBI Taxonomy" id="2952"/>
    <lineage>
        <taxon>Eukaryota</taxon>
        <taxon>Sar</taxon>
        <taxon>Alveolata</taxon>
        <taxon>Dinophyceae</taxon>
        <taxon>Suessiales</taxon>
        <taxon>Symbiodiniaceae</taxon>
        <taxon>Symbiodinium</taxon>
    </lineage>
</organism>
<feature type="non-terminal residue" evidence="2">
    <location>
        <position position="461"/>
    </location>
</feature>
<feature type="compositionally biased region" description="Acidic residues" evidence="1">
    <location>
        <begin position="137"/>
        <end position="155"/>
    </location>
</feature>
<reference evidence="2" key="1">
    <citation type="submission" date="2021-02" db="EMBL/GenBank/DDBJ databases">
        <authorList>
            <person name="Dougan E. K."/>
            <person name="Rhodes N."/>
            <person name="Thang M."/>
            <person name="Chan C."/>
        </authorList>
    </citation>
    <scope>NUCLEOTIDE SEQUENCE</scope>
</reference>
<protein>
    <submittedName>
        <fullName evidence="2">Uncharacterized protein</fullName>
    </submittedName>
</protein>
<feature type="compositionally biased region" description="Acidic residues" evidence="1">
    <location>
        <begin position="222"/>
        <end position="244"/>
    </location>
</feature>